<dbReference type="Proteomes" id="UP000240268">
    <property type="component" value="Segment"/>
</dbReference>
<sequence length="46" mass="5425">MNPMYDCSGWLDRFGGVTEPPDDYYFSYRESDDSCNEQVEEDCDNE</sequence>
<protein>
    <submittedName>
        <fullName evidence="1">Uncharacterized protein</fullName>
    </submittedName>
</protein>
<evidence type="ECO:0000313" key="1">
    <source>
        <dbReference type="EMBL" id="AUV56694.1"/>
    </source>
</evidence>
<name>A0A2K9V3R1_9CAUD</name>
<accession>A0A2K9V3R1</accession>
<keyword evidence="2" id="KW-1185">Reference proteome</keyword>
<reference evidence="1 2" key="1">
    <citation type="submission" date="2017-12" db="EMBL/GenBank/DDBJ databases">
        <title>Phages infecting Faecalibacterium prausnitzii belong to novel viral genera that help decipher intestinal viromes.</title>
        <authorList>
            <person name="Petit M.-A."/>
            <person name="De Paepe M."/>
            <person name="Benevides L."/>
            <person name="Langella P."/>
        </authorList>
    </citation>
    <scope>NUCLEOTIDE SEQUENCE [LARGE SCALE GENOMIC DNA]</scope>
</reference>
<dbReference type="EMBL" id="MG711465">
    <property type="protein sequence ID" value="AUV56694.1"/>
    <property type="molecule type" value="Genomic_DNA"/>
</dbReference>
<proteinExistence type="predicted"/>
<evidence type="ECO:0000313" key="2">
    <source>
        <dbReference type="Proteomes" id="UP000240268"/>
    </source>
</evidence>
<dbReference type="RefSeq" id="YP_009797096.1">
    <property type="nucleotide sequence ID" value="NC_047909.1"/>
</dbReference>
<organism evidence="1 2">
    <name type="scientific">Faecalibacterium phage FP_Brigit</name>
    <dbReference type="NCBI Taxonomy" id="2070181"/>
    <lineage>
        <taxon>Viruses</taxon>
        <taxon>Duplodnaviria</taxon>
        <taxon>Heunggongvirae</taxon>
        <taxon>Uroviricota</taxon>
        <taxon>Caudoviricetes</taxon>
        <taxon>Brigitvirus</taxon>
        <taxon>Brigitvirus brigit</taxon>
    </lineage>
</organism>
<dbReference type="GeneID" id="54987505"/>
<dbReference type="KEGG" id="vg:54987505"/>